<accession>A0ABD1P791</accession>
<keyword evidence="7" id="KW-1185">Reference proteome</keyword>
<dbReference type="NCBIfam" id="TIGR01614">
    <property type="entry name" value="PME_inhib"/>
    <property type="match status" value="1"/>
</dbReference>
<dbReference type="FunFam" id="1.20.140.40:FF:000009">
    <property type="entry name" value="Invertase/pectin methylesterase inhibitor family protein"/>
    <property type="match status" value="1"/>
</dbReference>
<dbReference type="SUPFAM" id="SSF101148">
    <property type="entry name" value="Plant invertase/pectin methylesterase inhibitor"/>
    <property type="match status" value="1"/>
</dbReference>
<proteinExistence type="inferred from homology"/>
<keyword evidence="1 4" id="KW-0732">Signal</keyword>
<keyword evidence="2" id="KW-1015">Disulfide bond</keyword>
<dbReference type="Pfam" id="PF04043">
    <property type="entry name" value="PMEI"/>
    <property type="match status" value="1"/>
</dbReference>
<dbReference type="Gene3D" id="1.20.140.40">
    <property type="entry name" value="Invertase/pectin methylesterase inhibitor family protein"/>
    <property type="match status" value="1"/>
</dbReference>
<name>A0ABD1P791_9LAMI</name>
<protein>
    <submittedName>
        <fullName evidence="6">Cell wall/vacuolar inhibitor of fructosidase 1</fullName>
    </submittedName>
</protein>
<evidence type="ECO:0000256" key="3">
    <source>
        <dbReference type="ARBA" id="ARBA00038471"/>
    </source>
</evidence>
<dbReference type="InterPro" id="IPR034087">
    <property type="entry name" value="C/VIF1"/>
</dbReference>
<dbReference type="AlphaFoldDB" id="A0ABD1P791"/>
<dbReference type="SMART" id="SM00856">
    <property type="entry name" value="PMEI"/>
    <property type="match status" value="1"/>
</dbReference>
<evidence type="ECO:0000259" key="5">
    <source>
        <dbReference type="SMART" id="SM00856"/>
    </source>
</evidence>
<dbReference type="EMBL" id="JBFOLJ010000021">
    <property type="protein sequence ID" value="KAL2459745.1"/>
    <property type="molecule type" value="Genomic_DNA"/>
</dbReference>
<evidence type="ECO:0000256" key="4">
    <source>
        <dbReference type="SAM" id="SignalP"/>
    </source>
</evidence>
<dbReference type="InterPro" id="IPR052421">
    <property type="entry name" value="PCW_Enzyme_Inhibitor"/>
</dbReference>
<evidence type="ECO:0000313" key="6">
    <source>
        <dbReference type="EMBL" id="KAL2459745.1"/>
    </source>
</evidence>
<evidence type="ECO:0000256" key="2">
    <source>
        <dbReference type="ARBA" id="ARBA00023157"/>
    </source>
</evidence>
<comment type="caution">
    <text evidence="6">The sequence shown here is derived from an EMBL/GenBank/DDBJ whole genome shotgun (WGS) entry which is preliminary data.</text>
</comment>
<dbReference type="PANTHER" id="PTHR36710">
    <property type="entry name" value="PECTINESTERASE INHIBITOR-LIKE"/>
    <property type="match status" value="1"/>
</dbReference>
<dbReference type="Proteomes" id="UP001604277">
    <property type="component" value="Unassembled WGS sequence"/>
</dbReference>
<feature type="signal peptide" evidence="4">
    <location>
        <begin position="1"/>
        <end position="16"/>
    </location>
</feature>
<sequence length="167" mass="18559">MRVLFATMMLMVHLHGFPQEKDQNLIETTCKNTPNYRLCIYTLRANRGSINTNVAGLGLIMVDAVKAKAKETRNAIQKLKGSRPELRNPLNECTKGYNAILEADVPEAVEALTKGDPKFAENGMADSSVETVLCEDRFKQGKSPLTRLNKAVRDLSDVARAIIRNLL</sequence>
<dbReference type="InterPro" id="IPR006501">
    <property type="entry name" value="Pectinesterase_inhib_dom"/>
</dbReference>
<gene>
    <name evidence="6" type="ORF">Fot_54489</name>
</gene>
<comment type="similarity">
    <text evidence="3">Belongs to the PMEI family.</text>
</comment>
<organism evidence="6 7">
    <name type="scientific">Forsythia ovata</name>
    <dbReference type="NCBI Taxonomy" id="205694"/>
    <lineage>
        <taxon>Eukaryota</taxon>
        <taxon>Viridiplantae</taxon>
        <taxon>Streptophyta</taxon>
        <taxon>Embryophyta</taxon>
        <taxon>Tracheophyta</taxon>
        <taxon>Spermatophyta</taxon>
        <taxon>Magnoliopsida</taxon>
        <taxon>eudicotyledons</taxon>
        <taxon>Gunneridae</taxon>
        <taxon>Pentapetalae</taxon>
        <taxon>asterids</taxon>
        <taxon>lamiids</taxon>
        <taxon>Lamiales</taxon>
        <taxon>Oleaceae</taxon>
        <taxon>Forsythieae</taxon>
        <taxon>Forsythia</taxon>
    </lineage>
</organism>
<dbReference type="CDD" id="cd15796">
    <property type="entry name" value="CIF_like"/>
    <property type="match status" value="1"/>
</dbReference>
<dbReference type="InterPro" id="IPR035513">
    <property type="entry name" value="Invertase/methylesterase_inhib"/>
</dbReference>
<evidence type="ECO:0000256" key="1">
    <source>
        <dbReference type="ARBA" id="ARBA00022729"/>
    </source>
</evidence>
<feature type="domain" description="Pectinesterase inhibitor" evidence="5">
    <location>
        <begin position="21"/>
        <end position="162"/>
    </location>
</feature>
<dbReference type="PANTHER" id="PTHR36710:SF13">
    <property type="entry name" value="PUTATIVE-RELATED"/>
    <property type="match status" value="1"/>
</dbReference>
<feature type="chain" id="PRO_5044824332" evidence="4">
    <location>
        <begin position="17"/>
        <end position="167"/>
    </location>
</feature>
<evidence type="ECO:0000313" key="7">
    <source>
        <dbReference type="Proteomes" id="UP001604277"/>
    </source>
</evidence>
<reference evidence="7" key="1">
    <citation type="submission" date="2024-07" db="EMBL/GenBank/DDBJ databases">
        <title>Two chromosome-level genome assemblies of Korean endemic species Abeliophyllum distichum and Forsythia ovata (Oleaceae).</title>
        <authorList>
            <person name="Jang H."/>
        </authorList>
    </citation>
    <scope>NUCLEOTIDE SEQUENCE [LARGE SCALE GENOMIC DNA]</scope>
</reference>